<evidence type="ECO:0000313" key="2">
    <source>
        <dbReference type="Proteomes" id="UP000824469"/>
    </source>
</evidence>
<comment type="caution">
    <text evidence="1">The sequence shown here is derived from an EMBL/GenBank/DDBJ whole genome shotgun (WGS) entry which is preliminary data.</text>
</comment>
<feature type="non-terminal residue" evidence="1">
    <location>
        <position position="1"/>
    </location>
</feature>
<sequence>EGEAAACNSVMGQAWGNLIDKYHGKEFRRRQLRKFTDHVFDYLTAKNENDHLSVDDLYIAVLLVFNDINKHFPGPHNDPPSKEKVQEMMQ</sequence>
<keyword evidence="2" id="KW-1185">Reference proteome</keyword>
<proteinExistence type="predicted"/>
<feature type="non-terminal residue" evidence="1">
    <location>
        <position position="90"/>
    </location>
</feature>
<name>A0AA38LDE1_TAXCH</name>
<accession>A0AA38LDE1</accession>
<evidence type="ECO:0000313" key="1">
    <source>
        <dbReference type="EMBL" id="KAH9321093.1"/>
    </source>
</evidence>
<dbReference type="OMA" id="HVFDYLT"/>
<organism evidence="1 2">
    <name type="scientific">Taxus chinensis</name>
    <name type="common">Chinese yew</name>
    <name type="synonym">Taxus wallichiana var. chinensis</name>
    <dbReference type="NCBI Taxonomy" id="29808"/>
    <lineage>
        <taxon>Eukaryota</taxon>
        <taxon>Viridiplantae</taxon>
        <taxon>Streptophyta</taxon>
        <taxon>Embryophyta</taxon>
        <taxon>Tracheophyta</taxon>
        <taxon>Spermatophyta</taxon>
        <taxon>Pinopsida</taxon>
        <taxon>Pinidae</taxon>
        <taxon>Conifers II</taxon>
        <taxon>Cupressales</taxon>
        <taxon>Taxaceae</taxon>
        <taxon>Taxus</taxon>
    </lineage>
</organism>
<dbReference type="Proteomes" id="UP000824469">
    <property type="component" value="Unassembled WGS sequence"/>
</dbReference>
<protein>
    <submittedName>
        <fullName evidence="1">Uncharacterized protein</fullName>
    </submittedName>
</protein>
<gene>
    <name evidence="1" type="ORF">KI387_015732</name>
</gene>
<dbReference type="PANTHER" id="PTHR37754">
    <property type="entry name" value="CALCIUM ION-BINDING PROTEIN"/>
    <property type="match status" value="1"/>
</dbReference>
<reference evidence="1 2" key="1">
    <citation type="journal article" date="2021" name="Nat. Plants">
        <title>The Taxus genome provides insights into paclitaxel biosynthesis.</title>
        <authorList>
            <person name="Xiong X."/>
            <person name="Gou J."/>
            <person name="Liao Q."/>
            <person name="Li Y."/>
            <person name="Zhou Q."/>
            <person name="Bi G."/>
            <person name="Li C."/>
            <person name="Du R."/>
            <person name="Wang X."/>
            <person name="Sun T."/>
            <person name="Guo L."/>
            <person name="Liang H."/>
            <person name="Lu P."/>
            <person name="Wu Y."/>
            <person name="Zhang Z."/>
            <person name="Ro D.K."/>
            <person name="Shang Y."/>
            <person name="Huang S."/>
            <person name="Yan J."/>
        </authorList>
    </citation>
    <scope>NUCLEOTIDE SEQUENCE [LARGE SCALE GENOMIC DNA]</scope>
    <source>
        <strain evidence="1">Ta-2019</strain>
    </source>
</reference>
<dbReference type="EMBL" id="JAHRHJ020000003">
    <property type="protein sequence ID" value="KAH9321093.1"/>
    <property type="molecule type" value="Genomic_DNA"/>
</dbReference>
<dbReference type="PANTHER" id="PTHR37754:SF4">
    <property type="entry name" value="EF-HAND DOMAIN-CONTAINING PROTEIN"/>
    <property type="match status" value="1"/>
</dbReference>
<dbReference type="AlphaFoldDB" id="A0AA38LDE1"/>